<evidence type="ECO:0000259" key="5">
    <source>
        <dbReference type="PROSITE" id="PS51898"/>
    </source>
</evidence>
<dbReference type="Gene3D" id="3.30.160.390">
    <property type="entry name" value="Integrase, DNA-binding domain"/>
    <property type="match status" value="1"/>
</dbReference>
<dbReference type="RefSeq" id="WP_187326448.1">
    <property type="nucleotide sequence ID" value="NZ_MOBN01000035.1"/>
</dbReference>
<keyword evidence="3" id="KW-0238">DNA-binding</keyword>
<dbReference type="Pfam" id="PF22022">
    <property type="entry name" value="Phage_int_M"/>
    <property type="match status" value="1"/>
</dbReference>
<reference evidence="6 7" key="1">
    <citation type="submission" date="2016-10" db="EMBL/GenBank/DDBJ databases">
        <title>Comparative genome analysis of multiple Pseudomonas spp. focuses on biocontrol and plant growth promoting traits.</title>
        <authorList>
            <person name="Tao X.-Y."/>
            <person name="Taylor C.G."/>
        </authorList>
    </citation>
    <scope>NUCLEOTIDE SEQUENCE [LARGE SCALE GENOMIC DNA]</scope>
    <source>
        <strain evidence="6 7">48C10</strain>
    </source>
</reference>
<dbReference type="PROSITE" id="PS51898">
    <property type="entry name" value="TYR_RECOMBINASE"/>
    <property type="match status" value="1"/>
</dbReference>
<evidence type="ECO:0000256" key="2">
    <source>
        <dbReference type="ARBA" id="ARBA00022908"/>
    </source>
</evidence>
<sequence length="469" mass="52190">MASLKSRDDKRITDMQVRNLKGKISEPADKDQKRGFGTLLFERRPSGVVEAYFRQRVGGAEVWMKLGVYKGDSRSAGFTVAELRSKANHYAEIAAKHGDVKAYLAEQQASAEAERAKHQRLAEIAAARGSFADLFVDYIESRRNKATPGVVKELGRLFKTNMANPHPSIMQMKARDIRPDHILAILNPIWERGSKVQAERMRSFLVSAFNYGLTIESVVGRANAKVYGLELNPAAVVRVEKTSAPVTRALSDTELCQFWETIENTKGVGPVMAILFKFVIATGGQRIQNIIETTWDDYDLKAGTVRLIHRKGRGGQAMSRPHLVPLTARAIELMSRVKEINGDHAWPWTTHGEQPFVISSPTHAIADWVNSSHAVIDGVKVPGFSPRDLRRTCSQLMQRHGVLDVDSDLLQSHGQTGLVGLHYRNNPKAYLPEKWRTAKLFEKALAVALGEVKESSCNLNSNGETETQE</sequence>
<dbReference type="GO" id="GO:0015074">
    <property type="term" value="P:DNA integration"/>
    <property type="evidence" value="ECO:0007669"/>
    <property type="project" value="UniProtKB-KW"/>
</dbReference>
<feature type="domain" description="Tyr recombinase" evidence="5">
    <location>
        <begin position="245"/>
        <end position="436"/>
    </location>
</feature>
<keyword evidence="2" id="KW-0229">DNA integration</keyword>
<dbReference type="GO" id="GO:0006310">
    <property type="term" value="P:DNA recombination"/>
    <property type="evidence" value="ECO:0007669"/>
    <property type="project" value="UniProtKB-KW"/>
</dbReference>
<dbReference type="EMBL" id="MOBN01000035">
    <property type="protein sequence ID" value="RON25652.1"/>
    <property type="molecule type" value="Genomic_DNA"/>
</dbReference>
<dbReference type="Proteomes" id="UP000284168">
    <property type="component" value="Unassembled WGS sequence"/>
</dbReference>
<dbReference type="InterPro" id="IPR011010">
    <property type="entry name" value="DNA_brk_join_enz"/>
</dbReference>
<dbReference type="InterPro" id="IPR038488">
    <property type="entry name" value="Integrase_DNA-bd_sf"/>
</dbReference>
<dbReference type="Gene3D" id="1.10.150.130">
    <property type="match status" value="1"/>
</dbReference>
<evidence type="ECO:0000256" key="3">
    <source>
        <dbReference type="ARBA" id="ARBA00023125"/>
    </source>
</evidence>
<dbReference type="PANTHER" id="PTHR30629:SF2">
    <property type="entry name" value="PROPHAGE INTEGRASE INTS-RELATED"/>
    <property type="match status" value="1"/>
</dbReference>
<dbReference type="SUPFAM" id="SSF56349">
    <property type="entry name" value="DNA breaking-rejoining enzymes"/>
    <property type="match status" value="1"/>
</dbReference>
<proteinExistence type="inferred from homology"/>
<name>A0A423IJN5_9PSED</name>
<dbReference type="InterPro" id="IPR013762">
    <property type="entry name" value="Integrase-like_cat_sf"/>
</dbReference>
<dbReference type="Pfam" id="PF00589">
    <property type="entry name" value="Phage_integrase"/>
    <property type="match status" value="1"/>
</dbReference>
<accession>A0A423IJN5</accession>
<gene>
    <name evidence="6" type="ORF">BK663_19510</name>
</gene>
<organism evidence="6 7">
    <name type="scientific">Pseudomonas lini</name>
    <dbReference type="NCBI Taxonomy" id="163011"/>
    <lineage>
        <taxon>Bacteria</taxon>
        <taxon>Pseudomonadati</taxon>
        <taxon>Pseudomonadota</taxon>
        <taxon>Gammaproteobacteria</taxon>
        <taxon>Pseudomonadales</taxon>
        <taxon>Pseudomonadaceae</taxon>
        <taxon>Pseudomonas</taxon>
    </lineage>
</organism>
<dbReference type="GO" id="GO:0003677">
    <property type="term" value="F:DNA binding"/>
    <property type="evidence" value="ECO:0007669"/>
    <property type="project" value="UniProtKB-KW"/>
</dbReference>
<evidence type="ECO:0000313" key="6">
    <source>
        <dbReference type="EMBL" id="RON25652.1"/>
    </source>
</evidence>
<dbReference type="Gene3D" id="1.10.443.10">
    <property type="entry name" value="Intergrase catalytic core"/>
    <property type="match status" value="1"/>
</dbReference>
<evidence type="ECO:0000256" key="1">
    <source>
        <dbReference type="ARBA" id="ARBA00008857"/>
    </source>
</evidence>
<dbReference type="PANTHER" id="PTHR30629">
    <property type="entry name" value="PROPHAGE INTEGRASE"/>
    <property type="match status" value="1"/>
</dbReference>
<comment type="similarity">
    <text evidence="1">Belongs to the 'phage' integrase family.</text>
</comment>
<dbReference type="InterPro" id="IPR050808">
    <property type="entry name" value="Phage_Integrase"/>
</dbReference>
<dbReference type="InterPro" id="IPR010998">
    <property type="entry name" value="Integrase_recombinase_N"/>
</dbReference>
<protein>
    <recommendedName>
        <fullName evidence="5">Tyr recombinase domain-containing protein</fullName>
    </recommendedName>
</protein>
<dbReference type="InterPro" id="IPR002104">
    <property type="entry name" value="Integrase_catalytic"/>
</dbReference>
<evidence type="ECO:0000256" key="4">
    <source>
        <dbReference type="ARBA" id="ARBA00023172"/>
    </source>
</evidence>
<dbReference type="InterPro" id="IPR053876">
    <property type="entry name" value="Phage_int_M"/>
</dbReference>
<comment type="caution">
    <text evidence="6">The sequence shown here is derived from an EMBL/GenBank/DDBJ whole genome shotgun (WGS) entry which is preliminary data.</text>
</comment>
<evidence type="ECO:0000313" key="7">
    <source>
        <dbReference type="Proteomes" id="UP000284168"/>
    </source>
</evidence>
<keyword evidence="4" id="KW-0233">DNA recombination</keyword>
<dbReference type="AlphaFoldDB" id="A0A423IJN5"/>